<feature type="active site" description="Nucleophile" evidence="6">
    <location>
        <position position="348"/>
    </location>
</feature>
<dbReference type="PANTHER" id="PTHR22807">
    <property type="entry name" value="NOP2 YEAST -RELATED NOL1/NOP2/FMU SUN DOMAIN-CONTAINING"/>
    <property type="match status" value="1"/>
</dbReference>
<dbReference type="Gene3D" id="3.40.50.150">
    <property type="entry name" value="Vaccinia Virus protein VP39"/>
    <property type="match status" value="1"/>
</dbReference>
<dbReference type="Pfam" id="PF01189">
    <property type="entry name" value="Methyltr_RsmB-F"/>
    <property type="match status" value="1"/>
</dbReference>
<dbReference type="SUPFAM" id="SSF53335">
    <property type="entry name" value="S-adenosyl-L-methionine-dependent methyltransferases"/>
    <property type="match status" value="1"/>
</dbReference>
<keyword evidence="9" id="KW-1185">Reference proteome</keyword>
<dbReference type="Gene3D" id="1.10.940.10">
    <property type="entry name" value="NusB-like"/>
    <property type="match status" value="1"/>
</dbReference>
<keyword evidence="5 6" id="KW-0694">RNA-binding</keyword>
<keyword evidence="2 6" id="KW-0489">Methyltransferase</keyword>
<evidence type="ECO:0000313" key="8">
    <source>
        <dbReference type="EMBL" id="GAA5047545.1"/>
    </source>
</evidence>
<dbReference type="InterPro" id="IPR018314">
    <property type="entry name" value="RsmB/NOL1/NOP2-like_CS"/>
</dbReference>
<dbReference type="PROSITE" id="PS51686">
    <property type="entry name" value="SAM_MT_RSMB_NOP"/>
    <property type="match status" value="1"/>
</dbReference>
<proteinExistence type="inferred from homology"/>
<dbReference type="PANTHER" id="PTHR22807:SF61">
    <property type="entry name" value="NOL1_NOP2_SUN FAMILY PROTEIN _ ANTITERMINATION NUSB DOMAIN-CONTAINING PROTEIN"/>
    <property type="match status" value="1"/>
</dbReference>
<dbReference type="InterPro" id="IPR001678">
    <property type="entry name" value="MeTrfase_RsmB-F_NOP2_dom"/>
</dbReference>
<dbReference type="Proteomes" id="UP001500518">
    <property type="component" value="Unassembled WGS sequence"/>
</dbReference>
<feature type="binding site" evidence="6">
    <location>
        <position position="295"/>
    </location>
    <ligand>
        <name>S-adenosyl-L-methionine</name>
        <dbReference type="ChEBI" id="CHEBI:59789"/>
    </ligand>
</feature>
<feature type="domain" description="SAM-dependent MTase RsmB/NOP-type" evidence="7">
    <location>
        <begin position="129"/>
        <end position="409"/>
    </location>
</feature>
<sequence>MTRTPGLQPRRAALKMLDAVLRRGETLEQAGGAANGLPAFSDRALAKALAGEVLRWLVDLDALIDSATKNPLPDDAKARMVLRFMLAGWLRLETPPHAVIATALPLLDGGPKRLAHGVFATLTRQEATLPAVPTLPEAVAMRWGERASAIASGIAAPPPLDLRLKAPELTDEMAARMQAASLAPGHLRLPRGTSVTDLPGYEQGSWWVQDLAAGIPASLLGAGEGKRVLDIAAAPGGKTMQLAANGWDVTALDAHPKRMMRLRENLARTGLDAYTVIADALDWEPDAPFDAVLLDAPCTATGTCRRHPEVVHRIGPRQIAEMAELQAKLLARASGWVKPGGALVYATCSLEREEGDDIAAACTLTPYPIRADELPAGLQPTEAGYVRTDPGMLPDDGGLDGFFVARFKV</sequence>
<evidence type="ECO:0000256" key="3">
    <source>
        <dbReference type="ARBA" id="ARBA00022679"/>
    </source>
</evidence>
<keyword evidence="3 6" id="KW-0808">Transferase</keyword>
<dbReference type="CDD" id="cd02440">
    <property type="entry name" value="AdoMet_MTases"/>
    <property type="match status" value="1"/>
</dbReference>
<evidence type="ECO:0000256" key="6">
    <source>
        <dbReference type="PROSITE-ProRule" id="PRU01023"/>
    </source>
</evidence>
<comment type="similarity">
    <text evidence="1 6">Belongs to the class I-like SAM-binding methyltransferase superfamily. RsmB/NOP family.</text>
</comment>
<evidence type="ECO:0000313" key="9">
    <source>
        <dbReference type="Proteomes" id="UP001500518"/>
    </source>
</evidence>
<dbReference type="Pfam" id="PF01029">
    <property type="entry name" value="NusB"/>
    <property type="match status" value="1"/>
</dbReference>
<feature type="binding site" evidence="6">
    <location>
        <begin position="232"/>
        <end position="238"/>
    </location>
    <ligand>
        <name>S-adenosyl-L-methionine</name>
        <dbReference type="ChEBI" id="CHEBI:59789"/>
    </ligand>
</feature>
<dbReference type="PROSITE" id="PS01153">
    <property type="entry name" value="NOL1_NOP2_SUN"/>
    <property type="match status" value="1"/>
</dbReference>
<dbReference type="EMBL" id="BAABHV010000001">
    <property type="protein sequence ID" value="GAA5047545.1"/>
    <property type="molecule type" value="Genomic_DNA"/>
</dbReference>
<reference evidence="9" key="1">
    <citation type="journal article" date="2019" name="Int. J. Syst. Evol. Microbiol.">
        <title>The Global Catalogue of Microorganisms (GCM) 10K type strain sequencing project: providing services to taxonomists for standard genome sequencing and annotation.</title>
        <authorList>
            <consortium name="The Broad Institute Genomics Platform"/>
            <consortium name="The Broad Institute Genome Sequencing Center for Infectious Disease"/>
            <person name="Wu L."/>
            <person name="Ma J."/>
        </authorList>
    </citation>
    <scope>NUCLEOTIDE SEQUENCE [LARGE SCALE GENOMIC DNA]</scope>
    <source>
        <strain evidence="9">JCM 18014</strain>
    </source>
</reference>
<dbReference type="InterPro" id="IPR029063">
    <property type="entry name" value="SAM-dependent_MTases_sf"/>
</dbReference>
<gene>
    <name evidence="8" type="ORF">GCM10023208_04040</name>
</gene>
<dbReference type="InterPro" id="IPR006027">
    <property type="entry name" value="NusB_RsmB_TIM44"/>
</dbReference>
<protein>
    <submittedName>
        <fullName evidence="8">RsmB/NOP family class I SAM-dependent RNA methyltransferase</fullName>
    </submittedName>
</protein>
<name>A0ABP9K246_9SPHN</name>
<evidence type="ECO:0000256" key="2">
    <source>
        <dbReference type="ARBA" id="ARBA00022603"/>
    </source>
</evidence>
<comment type="caution">
    <text evidence="8">The sequence shown here is derived from an EMBL/GenBank/DDBJ whole genome shotgun (WGS) entry which is preliminary data.</text>
</comment>
<evidence type="ECO:0000256" key="5">
    <source>
        <dbReference type="ARBA" id="ARBA00022884"/>
    </source>
</evidence>
<dbReference type="PRINTS" id="PR02008">
    <property type="entry name" value="RCMTFAMILY"/>
</dbReference>
<dbReference type="GO" id="GO:0032259">
    <property type="term" value="P:methylation"/>
    <property type="evidence" value="ECO:0007669"/>
    <property type="project" value="UniProtKB-KW"/>
</dbReference>
<keyword evidence="4 6" id="KW-0949">S-adenosyl-L-methionine</keyword>
<accession>A0ABP9K246</accession>
<dbReference type="RefSeq" id="WP_346031462.1">
    <property type="nucleotide sequence ID" value="NZ_BAABHV010000001.1"/>
</dbReference>
<dbReference type="SUPFAM" id="SSF48013">
    <property type="entry name" value="NusB-like"/>
    <property type="match status" value="1"/>
</dbReference>
<evidence type="ECO:0000256" key="4">
    <source>
        <dbReference type="ARBA" id="ARBA00022691"/>
    </source>
</evidence>
<dbReference type="GO" id="GO:0008168">
    <property type="term" value="F:methyltransferase activity"/>
    <property type="evidence" value="ECO:0007669"/>
    <property type="project" value="UniProtKB-KW"/>
</dbReference>
<feature type="binding site" evidence="6">
    <location>
        <position position="279"/>
    </location>
    <ligand>
        <name>S-adenosyl-L-methionine</name>
        <dbReference type="ChEBI" id="CHEBI:59789"/>
    </ligand>
</feature>
<feature type="binding site" evidence="6">
    <location>
        <position position="253"/>
    </location>
    <ligand>
        <name>S-adenosyl-L-methionine</name>
        <dbReference type="ChEBI" id="CHEBI:59789"/>
    </ligand>
</feature>
<dbReference type="InterPro" id="IPR035926">
    <property type="entry name" value="NusB-like_sf"/>
</dbReference>
<dbReference type="InterPro" id="IPR049560">
    <property type="entry name" value="MeTrfase_RsmB-F_NOP2_cat"/>
</dbReference>
<dbReference type="InterPro" id="IPR023267">
    <property type="entry name" value="RCMT"/>
</dbReference>
<evidence type="ECO:0000256" key="1">
    <source>
        <dbReference type="ARBA" id="ARBA00007494"/>
    </source>
</evidence>
<organism evidence="8 9">
    <name type="scientific">Erythrobacter westpacificensis</name>
    <dbReference type="NCBI Taxonomy" id="1055231"/>
    <lineage>
        <taxon>Bacteria</taxon>
        <taxon>Pseudomonadati</taxon>
        <taxon>Pseudomonadota</taxon>
        <taxon>Alphaproteobacteria</taxon>
        <taxon>Sphingomonadales</taxon>
        <taxon>Erythrobacteraceae</taxon>
        <taxon>Erythrobacter/Porphyrobacter group</taxon>
        <taxon>Erythrobacter</taxon>
    </lineage>
</organism>
<evidence type="ECO:0000259" key="7">
    <source>
        <dbReference type="PROSITE" id="PS51686"/>
    </source>
</evidence>